<evidence type="ECO:0000313" key="2">
    <source>
        <dbReference type="WBParaSite" id="ACAC_0000316701-mRNA-1"/>
    </source>
</evidence>
<organism evidence="1 2">
    <name type="scientific">Angiostrongylus cantonensis</name>
    <name type="common">Rat lungworm</name>
    <dbReference type="NCBI Taxonomy" id="6313"/>
    <lineage>
        <taxon>Eukaryota</taxon>
        <taxon>Metazoa</taxon>
        <taxon>Ecdysozoa</taxon>
        <taxon>Nematoda</taxon>
        <taxon>Chromadorea</taxon>
        <taxon>Rhabditida</taxon>
        <taxon>Rhabditina</taxon>
        <taxon>Rhabditomorpha</taxon>
        <taxon>Strongyloidea</taxon>
        <taxon>Metastrongylidae</taxon>
        <taxon>Angiostrongylus</taxon>
    </lineage>
</organism>
<evidence type="ECO:0000313" key="1">
    <source>
        <dbReference type="Proteomes" id="UP000035642"/>
    </source>
</evidence>
<dbReference type="WBParaSite" id="ACAC_0000316701-mRNA-1">
    <property type="protein sequence ID" value="ACAC_0000316701-mRNA-1"/>
    <property type="gene ID" value="ACAC_0000316701"/>
</dbReference>
<name>A0A0K0CZK5_ANGCA</name>
<dbReference type="AlphaFoldDB" id="A0A0K0CZK5"/>
<proteinExistence type="predicted"/>
<reference evidence="1" key="1">
    <citation type="submission" date="2012-09" db="EMBL/GenBank/DDBJ databases">
        <authorList>
            <person name="Martin A.A."/>
        </authorList>
    </citation>
    <scope>NUCLEOTIDE SEQUENCE</scope>
</reference>
<reference evidence="2" key="2">
    <citation type="submission" date="2017-02" db="UniProtKB">
        <authorList>
            <consortium name="WormBaseParasite"/>
        </authorList>
    </citation>
    <scope>IDENTIFICATION</scope>
</reference>
<sequence length="160" mass="19291">MCRHSRQHEFVHEHRFIRTAYNPNRTFAIKRCRSTPALTIFVVYAPTSNYDEEEVEAFYMDLERFYREDHTFFKVIIGDFNAKIGPRRSSEERHIGTHGLEWNEQGERLTEFIMATKTIHSNSQFQKPHRRLIIQLIQLISWLLGRHRCRQHRRGIRSAH</sequence>
<dbReference type="Proteomes" id="UP000035642">
    <property type="component" value="Unassembled WGS sequence"/>
</dbReference>
<keyword evidence="1" id="KW-1185">Reference proteome</keyword>
<accession>A0A0K0CZK5</accession>
<dbReference type="Gene3D" id="3.60.10.10">
    <property type="entry name" value="Endonuclease/exonuclease/phosphatase"/>
    <property type="match status" value="1"/>
</dbReference>
<protein>
    <submittedName>
        <fullName evidence="2">Endo/exonuclease/phosphatase domain-containing protein</fullName>
    </submittedName>
</protein>
<dbReference type="InterPro" id="IPR036691">
    <property type="entry name" value="Endo/exonu/phosph_ase_sf"/>
</dbReference>
<dbReference type="SUPFAM" id="SSF56219">
    <property type="entry name" value="DNase I-like"/>
    <property type="match status" value="1"/>
</dbReference>